<dbReference type="InterPro" id="IPR017475">
    <property type="entry name" value="EPS_sugar_tfrase"/>
</dbReference>
<dbReference type="Pfam" id="PF02397">
    <property type="entry name" value="Bac_transf"/>
    <property type="match status" value="1"/>
</dbReference>
<feature type="transmembrane region" description="Helical" evidence="7">
    <location>
        <begin position="278"/>
        <end position="300"/>
    </location>
</feature>
<dbReference type="Proteomes" id="UP000184263">
    <property type="component" value="Unassembled WGS sequence"/>
</dbReference>
<dbReference type="GO" id="GO:0005886">
    <property type="term" value="C:plasma membrane"/>
    <property type="evidence" value="ECO:0007669"/>
    <property type="project" value="InterPro"/>
</dbReference>
<sequence>MTLTAKKNDNAIRQRLRPYLSPIVYMGADYIAVILTGLISTDLYDLSINESYIYVWLPLTFLLFLSQSNAYATMRPIIYTVRSVFYATTYGLIAYIVALYFFTDWMAARSFFAVFWLILLTILYIERLTISLWLKRSHHLYEDVVFIGAGKTAERSLHYFQDDLGYRYNVIGFLDDKPISNKITKRYNLLGNVNDAEKIVKSSSVQNVIITAPGMDRSKLQQLITTVQPYVRNLSYVPDLIGTPMAGVEAQSLFSEEILMLNMKNNLALRRNRIYKRLFDLILTVVGGIAISPILLLLAICIKLDSKGNVFYNATRIGKNGKNFKCYKFRSMYVNGDEILKKYLTENPKAAQEWQTYAKLRGYDPRVTKVGLWMRKYSLDELPQILNVLLGDMSLVGPRPYLPREKEDIGKNIGTITMSLPGITGYWQVSGRNDVSFQERVDMDTWYVRNWSVWLDIMYLAKTFTAVIFGKGAY</sequence>
<dbReference type="Gene3D" id="3.40.50.720">
    <property type="entry name" value="NAD(P)-binding Rossmann-like Domain"/>
    <property type="match status" value="1"/>
</dbReference>
<evidence type="ECO:0000256" key="4">
    <source>
        <dbReference type="ARBA" id="ARBA00022692"/>
    </source>
</evidence>
<proteinExistence type="inferred from homology"/>
<dbReference type="InterPro" id="IPR003362">
    <property type="entry name" value="Bact_transf"/>
</dbReference>
<dbReference type="RefSeq" id="WP_073092211.1">
    <property type="nucleotide sequence ID" value="NZ_FRBC01000031.1"/>
</dbReference>
<dbReference type="NCBIfam" id="TIGR03025">
    <property type="entry name" value="EPS_sugtrans"/>
    <property type="match status" value="1"/>
</dbReference>
<evidence type="ECO:0000256" key="5">
    <source>
        <dbReference type="ARBA" id="ARBA00022989"/>
    </source>
</evidence>
<dbReference type="AlphaFoldDB" id="A0A1M6X466"/>
<evidence type="ECO:0000256" key="3">
    <source>
        <dbReference type="ARBA" id="ARBA00022679"/>
    </source>
</evidence>
<feature type="domain" description="Bacterial sugar transferase" evidence="8">
    <location>
        <begin position="276"/>
        <end position="468"/>
    </location>
</feature>
<dbReference type="InterPro" id="IPR017472">
    <property type="entry name" value="Undecaprenyl-P_galact_Ptfrase"/>
</dbReference>
<dbReference type="GO" id="GO:0016780">
    <property type="term" value="F:phosphotransferase activity, for other substituted phosphate groups"/>
    <property type="evidence" value="ECO:0007669"/>
    <property type="project" value="TreeGrafter"/>
</dbReference>
<gene>
    <name evidence="9" type="ORF">SAMN05216582_13119</name>
</gene>
<comment type="subcellular location">
    <subcellularLocation>
        <location evidence="1">Membrane</location>
        <topology evidence="1">Multi-pass membrane protein</topology>
    </subcellularLocation>
</comment>
<feature type="transmembrane region" description="Helical" evidence="7">
    <location>
        <begin position="52"/>
        <end position="72"/>
    </location>
</feature>
<feature type="transmembrane region" description="Helical" evidence="7">
    <location>
        <begin position="84"/>
        <end position="102"/>
    </location>
</feature>
<keyword evidence="5 7" id="KW-1133">Transmembrane helix</keyword>
<keyword evidence="4 7" id="KW-0812">Transmembrane</keyword>
<evidence type="ECO:0000256" key="1">
    <source>
        <dbReference type="ARBA" id="ARBA00004141"/>
    </source>
</evidence>
<dbReference type="PANTHER" id="PTHR30576">
    <property type="entry name" value="COLANIC BIOSYNTHESIS UDP-GLUCOSE LIPID CARRIER TRANSFERASE"/>
    <property type="match status" value="1"/>
</dbReference>
<dbReference type="OrthoDB" id="9808602at2"/>
<dbReference type="EMBL" id="FRBC01000031">
    <property type="protein sequence ID" value="SHL00649.1"/>
    <property type="molecule type" value="Genomic_DNA"/>
</dbReference>
<evidence type="ECO:0000256" key="2">
    <source>
        <dbReference type="ARBA" id="ARBA00006464"/>
    </source>
</evidence>
<comment type="similarity">
    <text evidence="2">Belongs to the bacterial sugar transferase family.</text>
</comment>
<evidence type="ECO:0000313" key="9">
    <source>
        <dbReference type="EMBL" id="SHL00649.1"/>
    </source>
</evidence>
<evidence type="ECO:0000256" key="6">
    <source>
        <dbReference type="ARBA" id="ARBA00023136"/>
    </source>
</evidence>
<dbReference type="PANTHER" id="PTHR30576:SF10">
    <property type="entry name" value="SLL5057 PROTEIN"/>
    <property type="match status" value="1"/>
</dbReference>
<evidence type="ECO:0000313" key="10">
    <source>
        <dbReference type="Proteomes" id="UP000184263"/>
    </source>
</evidence>
<evidence type="ECO:0000256" key="7">
    <source>
        <dbReference type="SAM" id="Phobius"/>
    </source>
</evidence>
<reference evidence="9 10" key="1">
    <citation type="submission" date="2016-11" db="EMBL/GenBank/DDBJ databases">
        <authorList>
            <person name="Jaros S."/>
            <person name="Januszkiewicz K."/>
            <person name="Wedrychowicz H."/>
        </authorList>
    </citation>
    <scope>NUCLEOTIDE SEQUENCE [LARGE SCALE GENOMIC DNA]</scope>
    <source>
        <strain evidence="9 10">HD4</strain>
    </source>
</reference>
<keyword evidence="6 7" id="KW-0472">Membrane</keyword>
<evidence type="ECO:0000259" key="8">
    <source>
        <dbReference type="Pfam" id="PF02397"/>
    </source>
</evidence>
<accession>A0A1M6X466</accession>
<dbReference type="NCBIfam" id="TIGR03022">
    <property type="entry name" value="WbaP_sugtrans"/>
    <property type="match status" value="1"/>
</dbReference>
<dbReference type="GO" id="GO:0000271">
    <property type="term" value="P:polysaccharide biosynthetic process"/>
    <property type="evidence" value="ECO:0007669"/>
    <property type="project" value="InterPro"/>
</dbReference>
<protein>
    <submittedName>
        <fullName evidence="9">Undecaprenyl-phosphate galactose phosphotransferase</fullName>
    </submittedName>
</protein>
<dbReference type="Pfam" id="PF13727">
    <property type="entry name" value="CoA_binding_3"/>
    <property type="match status" value="1"/>
</dbReference>
<keyword evidence="3 9" id="KW-0808">Transferase</keyword>
<organism evidence="9 10">
    <name type="scientific">Selenomonas ruminantium</name>
    <dbReference type="NCBI Taxonomy" id="971"/>
    <lineage>
        <taxon>Bacteria</taxon>
        <taxon>Bacillati</taxon>
        <taxon>Bacillota</taxon>
        <taxon>Negativicutes</taxon>
        <taxon>Selenomonadales</taxon>
        <taxon>Selenomonadaceae</taxon>
        <taxon>Selenomonas</taxon>
    </lineage>
</organism>
<feature type="transmembrane region" description="Helical" evidence="7">
    <location>
        <begin position="20"/>
        <end position="40"/>
    </location>
</feature>
<feature type="transmembrane region" description="Helical" evidence="7">
    <location>
        <begin position="108"/>
        <end position="125"/>
    </location>
</feature>
<name>A0A1M6X466_SELRU</name>